<dbReference type="AlphaFoldDB" id="A0A930KVZ3"/>
<accession>A0A930KVZ3</accession>
<organism evidence="1 2">
    <name type="scientific">Rothia mucilaginosa</name>
    <dbReference type="NCBI Taxonomy" id="43675"/>
    <lineage>
        <taxon>Bacteria</taxon>
        <taxon>Bacillati</taxon>
        <taxon>Actinomycetota</taxon>
        <taxon>Actinomycetes</taxon>
        <taxon>Micrococcales</taxon>
        <taxon>Micrococcaceae</taxon>
        <taxon>Rothia</taxon>
    </lineage>
</organism>
<name>A0A930KVZ3_9MICC</name>
<dbReference type="EMBL" id="JABZXO010000028">
    <property type="protein sequence ID" value="MBF1657983.1"/>
    <property type="molecule type" value="Genomic_DNA"/>
</dbReference>
<dbReference type="Proteomes" id="UP000770330">
    <property type="component" value="Unassembled WGS sequence"/>
</dbReference>
<proteinExistence type="predicted"/>
<gene>
    <name evidence="1" type="ORF">HXO61_08670</name>
</gene>
<protein>
    <submittedName>
        <fullName evidence="1">Uncharacterized protein</fullName>
    </submittedName>
</protein>
<sequence length="123" mass="13987">MNTWNVAADDLEFLSRHLEDLEAAGTPSFGLILTTRIPYTFDSEKKTLWGEDIGTLEDIISWFEEAQKPAQVMFCEKVTAKNVLTCARREVFAVNAPERIELIPARQVLEELTEHFAQQTGQD</sequence>
<dbReference type="RefSeq" id="WP_303945533.1">
    <property type="nucleotide sequence ID" value="NZ_CAURIN010000012.1"/>
</dbReference>
<reference evidence="1" key="1">
    <citation type="submission" date="2020-04" db="EMBL/GenBank/DDBJ databases">
        <title>Deep metagenomics examines the oral microbiome during advanced dental caries in children, revealing novel taxa and co-occurrences with host molecules.</title>
        <authorList>
            <person name="Baker J.L."/>
            <person name="Morton J.T."/>
            <person name="Dinis M."/>
            <person name="Alvarez R."/>
            <person name="Tran N.C."/>
            <person name="Knight R."/>
            <person name="Edlund A."/>
        </authorList>
    </citation>
    <scope>NUCLEOTIDE SEQUENCE</scope>
    <source>
        <strain evidence="1">JCVI_39_bin.18</strain>
    </source>
</reference>
<comment type="caution">
    <text evidence="1">The sequence shown here is derived from an EMBL/GenBank/DDBJ whole genome shotgun (WGS) entry which is preliminary data.</text>
</comment>
<evidence type="ECO:0000313" key="1">
    <source>
        <dbReference type="EMBL" id="MBF1657983.1"/>
    </source>
</evidence>
<evidence type="ECO:0000313" key="2">
    <source>
        <dbReference type="Proteomes" id="UP000770330"/>
    </source>
</evidence>